<dbReference type="EMBL" id="CCAZ020000001">
    <property type="protein sequence ID" value="CEG08761.1"/>
    <property type="molecule type" value="Genomic_DNA"/>
</dbReference>
<comment type="caution">
    <text evidence="1">The sequence shown here is derived from an EMBL/GenBank/DDBJ whole genome shotgun (WGS) entry which is preliminary data.</text>
</comment>
<dbReference type="RefSeq" id="WP_048756624.1">
    <property type="nucleotide sequence ID" value="NZ_CCAZ020000001.1"/>
</dbReference>
<dbReference type="AlphaFoldDB" id="A0A090MN07"/>
<evidence type="ECO:0000313" key="1">
    <source>
        <dbReference type="EMBL" id="CEG08761.1"/>
    </source>
</evidence>
<proteinExistence type="predicted"/>
<evidence type="ECO:0008006" key="3">
    <source>
        <dbReference type="Google" id="ProtNLM"/>
    </source>
</evidence>
<sequence>MTTRDDLVSRLNAGCVFQYVGDGSDNQEVDTLATYATMQEAASALEAANAEMRSLRSAYNDMNTGFCEAVDDLAAAKDRITDLERLLAEEPTKAMVDAGVAFALNVTLSGEYRWSQYVADLFKTMRAAAIRGGAK</sequence>
<reference evidence="1 2" key="1">
    <citation type="journal article" date="2014" name="Genome Announc.">
        <title>Genome Sequence of Afipia felis Strain 76713, Isolated in Hospital Water Using an Amoeba Co-Culture Procedure.</title>
        <authorList>
            <person name="Benamar S."/>
            <person name="La Scola B."/>
            <person name="Croce O."/>
        </authorList>
    </citation>
    <scope>NUCLEOTIDE SEQUENCE [LARGE SCALE GENOMIC DNA]</scope>
    <source>
        <strain evidence="1 2">76713</strain>
    </source>
</reference>
<evidence type="ECO:0000313" key="2">
    <source>
        <dbReference type="Proteomes" id="UP000035762"/>
    </source>
</evidence>
<name>A0A090MN07_AFIFE</name>
<dbReference type="STRING" id="1035.BN961_02179"/>
<accession>A0A090MN07</accession>
<protein>
    <recommendedName>
        <fullName evidence="3">Ead/Ea22-like family protein</fullName>
    </recommendedName>
</protein>
<keyword evidence="2" id="KW-1185">Reference proteome</keyword>
<organism evidence="1 2">
    <name type="scientific">Afipia felis</name>
    <name type="common">Cat scratch disease bacillus</name>
    <dbReference type="NCBI Taxonomy" id="1035"/>
    <lineage>
        <taxon>Bacteria</taxon>
        <taxon>Pseudomonadati</taxon>
        <taxon>Pseudomonadota</taxon>
        <taxon>Alphaproteobacteria</taxon>
        <taxon>Hyphomicrobiales</taxon>
        <taxon>Nitrobacteraceae</taxon>
        <taxon>Afipia</taxon>
    </lineage>
</organism>
<dbReference type="Proteomes" id="UP000035762">
    <property type="component" value="Unassembled WGS sequence"/>
</dbReference>
<gene>
    <name evidence="1" type="ORF">BN961_02179</name>
</gene>